<dbReference type="OrthoDB" id="797474at2"/>
<proteinExistence type="predicted"/>
<accession>A0A1I4VZV3</accession>
<sequence length="170" mass="20420">MGVKTIQYINDLNMNWVIRSTKTVECHTNLHEVLKPIWEDLIDYDWIMTDLDFMADDQLPIHFDQDYFILNREEFSVIYRSRTQIIWGIISAVPKNIQLDFNLISNLSAEDENVWKTDQYLIKESYLEITAFDSGYTIVKFKDEKLSNKFKAYFQDEAIDLYEFNKKYRL</sequence>
<dbReference type="AlphaFoldDB" id="A0A1I4VZV3"/>
<dbReference type="RefSeq" id="WP_090023125.1">
    <property type="nucleotide sequence ID" value="NZ_FOVD01000001.1"/>
</dbReference>
<reference evidence="2" key="1">
    <citation type="submission" date="2016-10" db="EMBL/GenBank/DDBJ databases">
        <authorList>
            <person name="Varghese N."/>
            <person name="Submissions S."/>
        </authorList>
    </citation>
    <scope>NUCLEOTIDE SEQUENCE [LARGE SCALE GENOMIC DNA]</scope>
    <source>
        <strain evidence="2">DSM 25575</strain>
    </source>
</reference>
<protein>
    <submittedName>
        <fullName evidence="1">Uncharacterized protein</fullName>
    </submittedName>
</protein>
<evidence type="ECO:0000313" key="2">
    <source>
        <dbReference type="Proteomes" id="UP000198769"/>
    </source>
</evidence>
<gene>
    <name evidence="1" type="ORF">SAMN05421594_0779</name>
</gene>
<dbReference type="Proteomes" id="UP000198769">
    <property type="component" value="Unassembled WGS sequence"/>
</dbReference>
<dbReference type="EMBL" id="FOVD01000001">
    <property type="protein sequence ID" value="SFN06801.1"/>
    <property type="molecule type" value="Genomic_DNA"/>
</dbReference>
<name>A0A1I4VZV3_CHROL</name>
<evidence type="ECO:0000313" key="1">
    <source>
        <dbReference type="EMBL" id="SFN06801.1"/>
    </source>
</evidence>
<keyword evidence="2" id="KW-1185">Reference proteome</keyword>
<organism evidence="1 2">
    <name type="scientific">Chryseobacterium oleae</name>
    <dbReference type="NCBI Taxonomy" id="491207"/>
    <lineage>
        <taxon>Bacteria</taxon>
        <taxon>Pseudomonadati</taxon>
        <taxon>Bacteroidota</taxon>
        <taxon>Flavobacteriia</taxon>
        <taxon>Flavobacteriales</taxon>
        <taxon>Weeksellaceae</taxon>
        <taxon>Chryseobacterium group</taxon>
        <taxon>Chryseobacterium</taxon>
    </lineage>
</organism>